<dbReference type="Pfam" id="PF07714">
    <property type="entry name" value="PK_Tyr_Ser-Thr"/>
    <property type="match status" value="1"/>
</dbReference>
<feature type="chain" id="PRO_5008901110" evidence="14">
    <location>
        <begin position="18"/>
        <end position="779"/>
    </location>
</feature>
<evidence type="ECO:0000256" key="7">
    <source>
        <dbReference type="ARBA" id="ARBA00022737"/>
    </source>
</evidence>
<dbReference type="SUPFAM" id="SSF52058">
    <property type="entry name" value="L domain-like"/>
    <property type="match status" value="1"/>
</dbReference>
<evidence type="ECO:0000256" key="3">
    <source>
        <dbReference type="ARBA" id="ARBA00022475"/>
    </source>
</evidence>
<keyword evidence="11" id="KW-0325">Glycoprotein</keyword>
<dbReference type="SUPFAM" id="SSF56112">
    <property type="entry name" value="Protein kinase-like (PK-like)"/>
    <property type="match status" value="1"/>
</dbReference>
<dbReference type="SMART" id="SM00369">
    <property type="entry name" value="LRR_TYP"/>
    <property type="match status" value="5"/>
</dbReference>
<dbReference type="Gene3D" id="3.30.200.20">
    <property type="entry name" value="Phosphorylase Kinase, domain 1"/>
    <property type="match status" value="1"/>
</dbReference>
<keyword evidence="7" id="KW-0677">Repeat</keyword>
<dbReference type="InterPro" id="IPR032675">
    <property type="entry name" value="LRR_dom_sf"/>
</dbReference>
<dbReference type="FunFam" id="3.80.10.10:FF:000155">
    <property type="entry name" value="Putative inactive leucine-rich repeat receptor-like protein kinase"/>
    <property type="match status" value="1"/>
</dbReference>
<evidence type="ECO:0000256" key="4">
    <source>
        <dbReference type="ARBA" id="ARBA00022614"/>
    </source>
</evidence>
<evidence type="ECO:0000256" key="1">
    <source>
        <dbReference type="ARBA" id="ARBA00004251"/>
    </source>
</evidence>
<dbReference type="Gene3D" id="3.80.10.10">
    <property type="entry name" value="Ribonuclease Inhibitor"/>
    <property type="match status" value="2"/>
</dbReference>
<keyword evidence="8 13" id="KW-1133">Transmembrane helix</keyword>
<evidence type="ECO:0000256" key="8">
    <source>
        <dbReference type="ARBA" id="ARBA00022989"/>
    </source>
</evidence>
<dbReference type="Pfam" id="PF00560">
    <property type="entry name" value="LRR_1"/>
    <property type="match status" value="1"/>
</dbReference>
<feature type="signal peptide" evidence="14">
    <location>
        <begin position="1"/>
        <end position="17"/>
    </location>
</feature>
<keyword evidence="6 14" id="KW-0732">Signal</keyword>
<keyword evidence="9 13" id="KW-0472">Membrane</keyword>
<dbReference type="InterPro" id="IPR001245">
    <property type="entry name" value="Ser-Thr/Tyr_kinase_cat_dom"/>
</dbReference>
<dbReference type="PROSITE" id="PS51450">
    <property type="entry name" value="LRR"/>
    <property type="match status" value="1"/>
</dbReference>
<feature type="binding site" evidence="12">
    <location>
        <position position="510"/>
    </location>
    <ligand>
        <name>ATP</name>
        <dbReference type="ChEBI" id="CHEBI:30616"/>
    </ligand>
</feature>
<evidence type="ECO:0000259" key="15">
    <source>
        <dbReference type="PROSITE" id="PS50011"/>
    </source>
</evidence>
<keyword evidence="10 16" id="KW-0675">Receptor</keyword>
<feature type="domain" description="Protein kinase" evidence="15">
    <location>
        <begin position="482"/>
        <end position="760"/>
    </location>
</feature>
<dbReference type="EMBL" id="GDJX01000105">
    <property type="protein sequence ID" value="JAT67831.1"/>
    <property type="molecule type" value="Transcribed_RNA"/>
</dbReference>
<organism evidence="16">
    <name type="scientific">Anthurium amnicola</name>
    <dbReference type="NCBI Taxonomy" id="1678845"/>
    <lineage>
        <taxon>Eukaryota</taxon>
        <taxon>Viridiplantae</taxon>
        <taxon>Streptophyta</taxon>
        <taxon>Embryophyta</taxon>
        <taxon>Tracheophyta</taxon>
        <taxon>Spermatophyta</taxon>
        <taxon>Magnoliopsida</taxon>
        <taxon>Liliopsida</taxon>
        <taxon>Araceae</taxon>
        <taxon>Pothoideae</taxon>
        <taxon>Potheae</taxon>
        <taxon>Anthurium</taxon>
    </lineage>
</organism>
<dbReference type="PROSITE" id="PS50011">
    <property type="entry name" value="PROTEIN_KINASE_DOM"/>
    <property type="match status" value="1"/>
</dbReference>
<dbReference type="InterPro" id="IPR017441">
    <property type="entry name" value="Protein_kinase_ATP_BS"/>
</dbReference>
<dbReference type="FunFam" id="3.80.10.10:FF:000380">
    <property type="entry name" value="Putative inactive leucine-rich repeat receptor-like protein kinase"/>
    <property type="match status" value="1"/>
</dbReference>
<keyword evidence="16" id="KW-0808">Transferase</keyword>
<dbReference type="InterPro" id="IPR000719">
    <property type="entry name" value="Prot_kinase_dom"/>
</dbReference>
<dbReference type="AlphaFoldDB" id="A0A1D1ZLW6"/>
<dbReference type="FunFam" id="1.10.510.10:FF:000657">
    <property type="entry name" value="Putative inactive leucine-rich repeat receptor-like protein kinase"/>
    <property type="match status" value="1"/>
</dbReference>
<dbReference type="GO" id="GO:0005886">
    <property type="term" value="C:plasma membrane"/>
    <property type="evidence" value="ECO:0007669"/>
    <property type="project" value="UniProtKB-SubCell"/>
</dbReference>
<evidence type="ECO:0000256" key="9">
    <source>
        <dbReference type="ARBA" id="ARBA00023136"/>
    </source>
</evidence>
<dbReference type="FunFam" id="3.30.200.20:FF:000479">
    <property type="entry name" value="Putative inactive leucine-rich repeat receptor-like protein kinase"/>
    <property type="match status" value="1"/>
</dbReference>
<dbReference type="PANTHER" id="PTHR48052:SF29">
    <property type="entry name" value="PROTEIN KINASE DOMAIN-CONTAINING PROTEIN"/>
    <property type="match status" value="1"/>
</dbReference>
<evidence type="ECO:0000313" key="16">
    <source>
        <dbReference type="EMBL" id="JAT67831.1"/>
    </source>
</evidence>
<dbReference type="InterPro" id="IPR003591">
    <property type="entry name" value="Leu-rich_rpt_typical-subtyp"/>
</dbReference>
<evidence type="ECO:0000256" key="6">
    <source>
        <dbReference type="ARBA" id="ARBA00022729"/>
    </source>
</evidence>
<proteinExistence type="inferred from homology"/>
<evidence type="ECO:0000256" key="2">
    <source>
        <dbReference type="ARBA" id="ARBA00009592"/>
    </source>
</evidence>
<comment type="similarity">
    <text evidence="2">Belongs to the RLP family.</text>
</comment>
<evidence type="ECO:0000256" key="10">
    <source>
        <dbReference type="ARBA" id="ARBA00023170"/>
    </source>
</evidence>
<accession>A0A1D1ZLW6</accession>
<keyword evidence="4" id="KW-0433">Leucine-rich repeat</keyword>
<keyword evidence="3" id="KW-1003">Cell membrane</keyword>
<gene>
    <name evidence="16" type="primary">At3g03770_5</name>
    <name evidence="16" type="ORF">g.25963</name>
</gene>
<dbReference type="GO" id="GO:0005524">
    <property type="term" value="F:ATP binding"/>
    <property type="evidence" value="ECO:0007669"/>
    <property type="project" value="UniProtKB-UniRule"/>
</dbReference>
<dbReference type="GO" id="GO:0004672">
    <property type="term" value="F:protein kinase activity"/>
    <property type="evidence" value="ECO:0007669"/>
    <property type="project" value="InterPro"/>
</dbReference>
<keyword evidence="16" id="KW-0418">Kinase</keyword>
<dbReference type="Pfam" id="PF13855">
    <property type="entry name" value="LRR_8"/>
    <property type="match status" value="2"/>
</dbReference>
<keyword evidence="12" id="KW-0067">ATP-binding</keyword>
<name>A0A1D1ZLW6_9ARAE</name>
<evidence type="ECO:0000256" key="11">
    <source>
        <dbReference type="ARBA" id="ARBA00023180"/>
    </source>
</evidence>
<evidence type="ECO:0000256" key="12">
    <source>
        <dbReference type="PROSITE-ProRule" id="PRU10141"/>
    </source>
</evidence>
<sequence length="779" mass="85645">MAFSLAFLLVVLSWSDSIPGTQQLQSSQTQVLQQLRKHLEYPRQLDAWNYTGDLCSTPSSPVLTVTCEENSVTELKIVGGRPAKVRNFEGYPVMGQTLSQDFSVDSFVTTLARLTSLRGVILVSLGIWGPLPDKIHRLHSLEVLDLSSNFLYGSIPPKISAMGMLQSLTLDANFFNGTVPDWFDSLSNLTVLSLKNNHLQGPLPKSIGGVKALTSLAMPSNSISGRIPDLSRLTGLEVLDFRENQLDSELPTLPKGLVTILLSRNSLVGEIPQQFGELNQLQHLDLSYNLLQGIPPASLFSLPNISYLSLASNMLTGPLPRKLTCGSQLGFVDISTNRLTGALPSCLSSISNGRVIKFGGNCLSDDPSHQHGPSFCREANKEGKGRKSKDMGVLISVIGGAFIVVLLFLLVFLFLCRRHCQRAAADQRLLQKPVPDNSPTGFSSELLANASYVSQAVKLGTQVMPIYRVFSLEELNNATNNFIQSTYLGEGSFGKVYKGRLENGSYVAIKCLALFKKYSIRNLNLRLDLLSKLRHPHLVCLLGHCIDGSLDDSSANRVFLIYEYISHGSLHAHLSEINLEKILKWSDRLAVLIGIAKAIHFLHTGIIPGFFNNRLKTHNILLDEHYIAKVSDYGLSIITEEIVKHEAKTDGPKSSRAVQGKSPTLEMTNMEDDVYSFGLILLETLGGPALAEKGETFFLHEMRTSFSRQDERKNIIDPTVLGTSSEESLSLVISITNRCLSAESSNRPSIEDVLWNLQYAAQVQMTADGDQRSDVNSQA</sequence>
<reference evidence="16" key="1">
    <citation type="submission" date="2015-07" db="EMBL/GenBank/DDBJ databases">
        <title>Transcriptome Assembly of Anthurium amnicola.</title>
        <authorList>
            <person name="Suzuki J."/>
        </authorList>
    </citation>
    <scope>NUCLEOTIDE SEQUENCE</scope>
</reference>
<dbReference type="InterPro" id="IPR011009">
    <property type="entry name" value="Kinase-like_dom_sf"/>
</dbReference>
<dbReference type="PANTHER" id="PTHR48052">
    <property type="entry name" value="UNNAMED PRODUCT"/>
    <property type="match status" value="1"/>
</dbReference>
<protein>
    <submittedName>
        <fullName evidence="16">Putative inactive leucine-rich repeat receptor-like protein kinase At3g03770</fullName>
    </submittedName>
</protein>
<feature type="transmembrane region" description="Helical" evidence="13">
    <location>
        <begin position="589"/>
        <end position="611"/>
    </location>
</feature>
<dbReference type="PROSITE" id="PS00107">
    <property type="entry name" value="PROTEIN_KINASE_ATP"/>
    <property type="match status" value="1"/>
</dbReference>
<feature type="transmembrane region" description="Helical" evidence="13">
    <location>
        <begin position="391"/>
        <end position="415"/>
    </location>
</feature>
<evidence type="ECO:0000256" key="5">
    <source>
        <dbReference type="ARBA" id="ARBA00022692"/>
    </source>
</evidence>
<comment type="subcellular location">
    <subcellularLocation>
        <location evidence="1">Cell membrane</location>
        <topology evidence="1">Single-pass type I membrane protein</topology>
    </subcellularLocation>
</comment>
<keyword evidence="5 13" id="KW-0812">Transmembrane</keyword>
<dbReference type="Gene3D" id="1.10.510.10">
    <property type="entry name" value="Transferase(Phosphotransferase) domain 1"/>
    <property type="match status" value="1"/>
</dbReference>
<evidence type="ECO:0000256" key="14">
    <source>
        <dbReference type="SAM" id="SignalP"/>
    </source>
</evidence>
<dbReference type="InterPro" id="IPR001611">
    <property type="entry name" value="Leu-rich_rpt"/>
</dbReference>
<keyword evidence="12" id="KW-0547">Nucleotide-binding</keyword>
<evidence type="ECO:0000256" key="13">
    <source>
        <dbReference type="SAM" id="Phobius"/>
    </source>
</evidence>